<evidence type="ECO:0000256" key="5">
    <source>
        <dbReference type="SAM" id="MobiDB-lite"/>
    </source>
</evidence>
<dbReference type="HAMAP" id="MF_02071">
    <property type="entry name" value="RlpA"/>
    <property type="match status" value="1"/>
</dbReference>
<dbReference type="EC" id="4.2.2.-" evidence="3"/>
<dbReference type="SUPFAM" id="SSF50685">
    <property type="entry name" value="Barwin-like endoglucanases"/>
    <property type="match status" value="1"/>
</dbReference>
<dbReference type="GO" id="GO:0000270">
    <property type="term" value="P:peptidoglycan metabolic process"/>
    <property type="evidence" value="ECO:0007669"/>
    <property type="project" value="UniProtKB-UniRule"/>
</dbReference>
<protein>
    <recommendedName>
        <fullName evidence="3">Probable endolytic peptidoglycan transglycosylase RlpA</fullName>
        <ecNumber evidence="3">4.2.2.-</ecNumber>
    </recommendedName>
</protein>
<dbReference type="GO" id="GO:0071555">
    <property type="term" value="P:cell wall organization"/>
    <property type="evidence" value="ECO:0007669"/>
    <property type="project" value="UniProtKB-KW"/>
</dbReference>
<sequence length="300" mass="31090">MFVLVARDPPASPRIGRRTPSPPGGPAFPCPIPYVGPWFTLGQHSRKPSPHDRKLSPATRWTAVAAGAAVVCAASTTAWAAFGNDDSYRRTMGTAPGQATTPNEAGRRHSPRPSPASKTPAAHPKPTTSLDSGASTSSRGSGSVTATPGLDAKAQAQSPRAKTESQGPREKTEARGSGAKIESQATAKPGSPKPKTHSSKPGFRVLSSGRCGASYYGDPQMTASGERFDPSAMTAAHKTLPLGSKVRVINPASGEAVTVRINDRGPYIGGRCLDLSRAAFAAIGNISAGVMKVKYQVLAR</sequence>
<dbReference type="AlphaFoldDB" id="A0A4R4U761"/>
<feature type="region of interest" description="Disordered" evidence="5">
    <location>
        <begin position="86"/>
        <end position="204"/>
    </location>
</feature>
<name>A0A4R4U761_9ACTN</name>
<dbReference type="InterPro" id="IPR036908">
    <property type="entry name" value="RlpA-like_sf"/>
</dbReference>
<gene>
    <name evidence="3" type="primary">rlpA</name>
    <name evidence="8" type="ORF">E1292_47370</name>
</gene>
<evidence type="ECO:0000256" key="4">
    <source>
        <dbReference type="RuleBase" id="RU003495"/>
    </source>
</evidence>
<comment type="similarity">
    <text evidence="3 4">Belongs to the RlpA family.</text>
</comment>
<keyword evidence="6" id="KW-1133">Transmembrane helix</keyword>
<dbReference type="PANTHER" id="PTHR34183:SF8">
    <property type="entry name" value="ENDOLYTIC PEPTIDOGLYCAN TRANSGLYCOSYLASE RLPA-RELATED"/>
    <property type="match status" value="1"/>
</dbReference>
<evidence type="ECO:0000256" key="1">
    <source>
        <dbReference type="ARBA" id="ARBA00023239"/>
    </source>
</evidence>
<dbReference type="GO" id="GO:0008932">
    <property type="term" value="F:lytic endotransglycosylase activity"/>
    <property type="evidence" value="ECO:0007669"/>
    <property type="project" value="UniProtKB-UniRule"/>
</dbReference>
<evidence type="ECO:0000256" key="2">
    <source>
        <dbReference type="ARBA" id="ARBA00023316"/>
    </source>
</evidence>
<dbReference type="Proteomes" id="UP000295258">
    <property type="component" value="Unassembled WGS sequence"/>
</dbReference>
<feature type="compositionally biased region" description="Low complexity" evidence="5">
    <location>
        <begin position="127"/>
        <end position="147"/>
    </location>
</feature>
<evidence type="ECO:0000313" key="9">
    <source>
        <dbReference type="Proteomes" id="UP000295258"/>
    </source>
</evidence>
<keyword evidence="6" id="KW-0472">Membrane</keyword>
<keyword evidence="6" id="KW-0812">Transmembrane</keyword>
<feature type="domain" description="RlpA-like protein double-psi beta-barrel" evidence="7">
    <location>
        <begin position="213"/>
        <end position="295"/>
    </location>
</feature>
<evidence type="ECO:0000256" key="3">
    <source>
        <dbReference type="HAMAP-Rule" id="MF_02071"/>
    </source>
</evidence>
<dbReference type="InterPro" id="IPR009009">
    <property type="entry name" value="RlpA-like_DPBB"/>
</dbReference>
<evidence type="ECO:0000313" key="8">
    <source>
        <dbReference type="EMBL" id="TDC86850.1"/>
    </source>
</evidence>
<dbReference type="PANTHER" id="PTHR34183">
    <property type="entry name" value="ENDOLYTIC PEPTIDOGLYCAN TRANSGLYCOSYLASE RLPA"/>
    <property type="match status" value="1"/>
</dbReference>
<evidence type="ECO:0000259" key="7">
    <source>
        <dbReference type="Pfam" id="PF03330"/>
    </source>
</evidence>
<reference evidence="8 9" key="1">
    <citation type="submission" date="2019-03" db="EMBL/GenBank/DDBJ databases">
        <title>Draft genome sequences of novel Actinobacteria.</title>
        <authorList>
            <person name="Sahin N."/>
            <person name="Ay H."/>
            <person name="Saygin H."/>
        </authorList>
    </citation>
    <scope>NUCLEOTIDE SEQUENCE [LARGE SCALE GENOMIC DNA]</scope>
    <source>
        <strain evidence="8 9">KC310</strain>
    </source>
</reference>
<dbReference type="Pfam" id="PF03330">
    <property type="entry name" value="DPBB_1"/>
    <property type="match status" value="1"/>
</dbReference>
<dbReference type="Gene3D" id="2.40.40.10">
    <property type="entry name" value="RlpA-like domain"/>
    <property type="match status" value="1"/>
</dbReference>
<keyword evidence="1 3" id="KW-0456">Lyase</keyword>
<proteinExistence type="inferred from homology"/>
<evidence type="ECO:0000256" key="6">
    <source>
        <dbReference type="SAM" id="Phobius"/>
    </source>
</evidence>
<accession>A0A4R4U761</accession>
<dbReference type="NCBIfam" id="TIGR00413">
    <property type="entry name" value="rlpA"/>
    <property type="match status" value="1"/>
</dbReference>
<dbReference type="InterPro" id="IPR034718">
    <property type="entry name" value="RlpA"/>
</dbReference>
<feature type="transmembrane region" description="Helical" evidence="6">
    <location>
        <begin position="61"/>
        <end position="82"/>
    </location>
</feature>
<keyword evidence="2 3" id="KW-0961">Cell wall biogenesis/degradation</keyword>
<organism evidence="8 9">
    <name type="scientific">Nonomuraea deserti</name>
    <dbReference type="NCBI Taxonomy" id="1848322"/>
    <lineage>
        <taxon>Bacteria</taxon>
        <taxon>Bacillati</taxon>
        <taxon>Actinomycetota</taxon>
        <taxon>Actinomycetes</taxon>
        <taxon>Streptosporangiales</taxon>
        <taxon>Streptosporangiaceae</taxon>
        <taxon>Nonomuraea</taxon>
    </lineage>
</organism>
<dbReference type="EMBL" id="SMKO01000280">
    <property type="protein sequence ID" value="TDC86850.1"/>
    <property type="molecule type" value="Genomic_DNA"/>
</dbReference>
<comment type="caution">
    <text evidence="8">The sequence shown here is derived from an EMBL/GenBank/DDBJ whole genome shotgun (WGS) entry which is preliminary data.</text>
</comment>
<dbReference type="CDD" id="cd22268">
    <property type="entry name" value="DPBB_RlpA-like"/>
    <property type="match status" value="1"/>
</dbReference>
<feature type="region of interest" description="Disordered" evidence="5">
    <location>
        <begin position="7"/>
        <end position="27"/>
    </location>
</feature>
<comment type="function">
    <text evidence="3">Lytic transglycosylase with a strong preference for naked glycan strands that lack stem peptides.</text>
</comment>
<keyword evidence="9" id="KW-1185">Reference proteome</keyword>
<feature type="compositionally biased region" description="Basic and acidic residues" evidence="5">
    <location>
        <begin position="161"/>
        <end position="174"/>
    </location>
</feature>
<dbReference type="InterPro" id="IPR012997">
    <property type="entry name" value="RplA"/>
</dbReference>